<comment type="caution">
    <text evidence="2">The sequence shown here is derived from an EMBL/GenBank/DDBJ whole genome shotgun (WGS) entry which is preliminary data.</text>
</comment>
<evidence type="ECO:0000313" key="2">
    <source>
        <dbReference type="EMBL" id="KAF4675610.1"/>
    </source>
</evidence>
<evidence type="ECO:0000256" key="1">
    <source>
        <dbReference type="SAM" id="MobiDB-lite"/>
    </source>
</evidence>
<dbReference type="AlphaFoldDB" id="A0A7J6MWL6"/>
<proteinExistence type="predicted"/>
<protein>
    <submittedName>
        <fullName evidence="2">Uncharacterized protein</fullName>
    </submittedName>
</protein>
<name>A0A7J6MWL6_PEROL</name>
<gene>
    <name evidence="2" type="ORF">FOZ60_000977</name>
</gene>
<organism evidence="2 3">
    <name type="scientific">Perkinsus olseni</name>
    <name type="common">Perkinsus atlanticus</name>
    <dbReference type="NCBI Taxonomy" id="32597"/>
    <lineage>
        <taxon>Eukaryota</taxon>
        <taxon>Sar</taxon>
        <taxon>Alveolata</taxon>
        <taxon>Perkinsozoa</taxon>
        <taxon>Perkinsea</taxon>
        <taxon>Perkinsida</taxon>
        <taxon>Perkinsidae</taxon>
        <taxon>Perkinsus</taxon>
    </lineage>
</organism>
<dbReference type="Proteomes" id="UP000541610">
    <property type="component" value="Unassembled WGS sequence"/>
</dbReference>
<dbReference type="EMBL" id="JABANP010001111">
    <property type="protein sequence ID" value="KAF4675610.1"/>
    <property type="molecule type" value="Genomic_DNA"/>
</dbReference>
<feature type="region of interest" description="Disordered" evidence="1">
    <location>
        <begin position="94"/>
        <end position="123"/>
    </location>
</feature>
<reference evidence="2 3" key="1">
    <citation type="submission" date="2020-04" db="EMBL/GenBank/DDBJ databases">
        <title>Perkinsus olseni comparative genomics.</title>
        <authorList>
            <person name="Bogema D.R."/>
        </authorList>
    </citation>
    <scope>NUCLEOTIDE SEQUENCE [LARGE SCALE GENOMIC DNA]</scope>
    <source>
        <strain evidence="2">00978-12</strain>
    </source>
</reference>
<evidence type="ECO:0000313" key="3">
    <source>
        <dbReference type="Proteomes" id="UP000541610"/>
    </source>
</evidence>
<accession>A0A7J6MWL6</accession>
<sequence length="123" mass="13527">MEPTNAFAFAPGLSPVAEMLNVLGVPADIGPCLVDWLVRESLDRLEIIAKMSEADWVTFIEDNLDRQRADGVEEGVPRLNPDRAQAARLYGSTMSDEARRLQKEGNEQAKGSLSSAQPLIEMQ</sequence>
<feature type="compositionally biased region" description="Basic and acidic residues" evidence="1">
    <location>
        <begin position="96"/>
        <end position="107"/>
    </location>
</feature>
<dbReference type="OrthoDB" id="468338at2759"/>